<evidence type="ECO:0000313" key="3">
    <source>
        <dbReference type="Proteomes" id="UP000054653"/>
    </source>
</evidence>
<accession>A0A0V1AI28</accession>
<comment type="caution">
    <text evidence="2">The sequence shown here is derived from an EMBL/GenBank/DDBJ whole genome shotgun (WGS) entry which is preliminary data.</text>
</comment>
<name>A0A0V1AI28_TRIBR</name>
<organism evidence="2 3">
    <name type="scientific">Trichinella britovi</name>
    <name type="common">Parasitic roundworm</name>
    <dbReference type="NCBI Taxonomy" id="45882"/>
    <lineage>
        <taxon>Eukaryota</taxon>
        <taxon>Metazoa</taxon>
        <taxon>Ecdysozoa</taxon>
        <taxon>Nematoda</taxon>
        <taxon>Enoplea</taxon>
        <taxon>Dorylaimia</taxon>
        <taxon>Trichinellida</taxon>
        <taxon>Trichinellidae</taxon>
        <taxon>Trichinella</taxon>
    </lineage>
</organism>
<evidence type="ECO:0000313" key="2">
    <source>
        <dbReference type="EMBL" id="KRY24498.1"/>
    </source>
</evidence>
<proteinExistence type="predicted"/>
<keyword evidence="3" id="KW-1185">Reference proteome</keyword>
<dbReference type="Proteomes" id="UP000054653">
    <property type="component" value="Unassembled WGS sequence"/>
</dbReference>
<sequence length="52" mass="6107">MKKRKSENTGDTKCRSRTTRNGSRTTRNRPRKDKRYLWFPVGPDSLTTNLHG</sequence>
<evidence type="ECO:0000256" key="1">
    <source>
        <dbReference type="SAM" id="MobiDB-lite"/>
    </source>
</evidence>
<protein>
    <submittedName>
        <fullName evidence="2">Uncharacterized protein</fullName>
    </submittedName>
</protein>
<dbReference type="AlphaFoldDB" id="A0A0V1AI28"/>
<dbReference type="EMBL" id="JYDI01003041">
    <property type="protein sequence ID" value="KRY24498.1"/>
    <property type="molecule type" value="Genomic_DNA"/>
</dbReference>
<feature type="region of interest" description="Disordered" evidence="1">
    <location>
        <begin position="1"/>
        <end position="52"/>
    </location>
</feature>
<feature type="compositionally biased region" description="Basic and acidic residues" evidence="1">
    <location>
        <begin position="1"/>
        <end position="14"/>
    </location>
</feature>
<reference evidence="2 3" key="1">
    <citation type="submission" date="2015-01" db="EMBL/GenBank/DDBJ databases">
        <title>Evolution of Trichinella species and genotypes.</title>
        <authorList>
            <person name="Korhonen P.K."/>
            <person name="Edoardo P."/>
            <person name="Giuseppe L.R."/>
            <person name="Gasser R.B."/>
        </authorList>
    </citation>
    <scope>NUCLEOTIDE SEQUENCE [LARGE SCALE GENOMIC DNA]</scope>
    <source>
        <strain evidence="2">ISS120</strain>
    </source>
</reference>
<gene>
    <name evidence="2" type="ORF">T03_12687</name>
</gene>